<dbReference type="PANTHER" id="PTHR42957:SF1">
    <property type="entry name" value="HELICASE MJ1565-RELATED"/>
    <property type="match status" value="1"/>
</dbReference>
<organism evidence="2 3">
    <name type="scientific">Suillus plorans</name>
    <dbReference type="NCBI Taxonomy" id="116603"/>
    <lineage>
        <taxon>Eukaryota</taxon>
        <taxon>Fungi</taxon>
        <taxon>Dikarya</taxon>
        <taxon>Basidiomycota</taxon>
        <taxon>Agaricomycotina</taxon>
        <taxon>Agaricomycetes</taxon>
        <taxon>Agaricomycetidae</taxon>
        <taxon>Boletales</taxon>
        <taxon>Suillineae</taxon>
        <taxon>Suillaceae</taxon>
        <taxon>Suillus</taxon>
    </lineage>
</organism>
<dbReference type="GeneID" id="64604933"/>
<dbReference type="SUPFAM" id="SSF52540">
    <property type="entry name" value="P-loop containing nucleoside triphosphate hydrolases"/>
    <property type="match status" value="1"/>
</dbReference>
<dbReference type="EMBL" id="JABBWE010000042">
    <property type="protein sequence ID" value="KAG1791584.1"/>
    <property type="molecule type" value="Genomic_DNA"/>
</dbReference>
<comment type="caution">
    <text evidence="2">The sequence shown here is derived from an EMBL/GenBank/DDBJ whole genome shotgun (WGS) entry which is preliminary data.</text>
</comment>
<accession>A0A9P7AKT8</accession>
<evidence type="ECO:0000256" key="1">
    <source>
        <dbReference type="SAM" id="MobiDB-lite"/>
    </source>
</evidence>
<feature type="compositionally biased region" description="Polar residues" evidence="1">
    <location>
        <begin position="47"/>
        <end position="80"/>
    </location>
</feature>
<name>A0A9P7AKT8_9AGAM</name>
<dbReference type="PANTHER" id="PTHR42957">
    <property type="entry name" value="HELICASE MJ1565-RELATED"/>
    <property type="match status" value="1"/>
</dbReference>
<dbReference type="RefSeq" id="XP_041158390.1">
    <property type="nucleotide sequence ID" value="XM_041311169.1"/>
</dbReference>
<evidence type="ECO:0000313" key="2">
    <source>
        <dbReference type="EMBL" id="KAG1791584.1"/>
    </source>
</evidence>
<dbReference type="OrthoDB" id="2316594at2759"/>
<keyword evidence="3" id="KW-1185">Reference proteome</keyword>
<reference evidence="2" key="1">
    <citation type="journal article" date="2020" name="New Phytol.">
        <title>Comparative genomics reveals dynamic genome evolution in host specialist ectomycorrhizal fungi.</title>
        <authorList>
            <person name="Lofgren L.A."/>
            <person name="Nguyen N.H."/>
            <person name="Vilgalys R."/>
            <person name="Ruytinx J."/>
            <person name="Liao H.L."/>
            <person name="Branco S."/>
            <person name="Kuo A."/>
            <person name="LaButti K."/>
            <person name="Lipzen A."/>
            <person name="Andreopoulos W."/>
            <person name="Pangilinan J."/>
            <person name="Riley R."/>
            <person name="Hundley H."/>
            <person name="Na H."/>
            <person name="Barry K."/>
            <person name="Grigoriev I.V."/>
            <person name="Stajich J.E."/>
            <person name="Kennedy P.G."/>
        </authorList>
    </citation>
    <scope>NUCLEOTIDE SEQUENCE</scope>
    <source>
        <strain evidence="2">S12</strain>
    </source>
</reference>
<feature type="region of interest" description="Disordered" evidence="1">
    <location>
        <begin position="1"/>
        <end position="105"/>
    </location>
</feature>
<gene>
    <name evidence="2" type="ORF">HD556DRAFT_644454</name>
</gene>
<sequence>MFVFSGGSSGSALPPSTTDTKSKAGKVTSRKPALHQPSKQHPLASGVASTIRKTSTSTKPVPFTFRTNLSSRTGRSSSGAPLSPKAEKSANTEAPPVAKDDNIEPQVEPAGAINEPIYDLDKVKAAKVCSSPYLSAFCFSTMQVELKHLRSLTVDASDLSKDHELQAAPLITREAYITAGYKKHSTPYGVMGQVLSIYSKSSAYVPVDPRLYVNTNTPFTAVVCGVQGSGKSHTVSVLLENMLIPKLQEIGSLQQSLAGLVLHFGEGGVGSLPSEAAWVGVPSMEGVRTPKVRVFVSKSSLNTMKSVYAPLGKNVEVVPLLFNETELDAQAFLSMMAVGSSDSAPLYIQIVLSILRDLGESFSYKLFMDRLDEEKRSFNPAQVAGLEQRLALLNSFMVSNGPQSATFGSKTYANTSGPRSNVLAPKSTPRRFAAGQLTIVDLSDPFIDTGSACGLFEIVTRLFVRAEVETGKVLVVDEAHKYLSTNRGVSGLTKAILTLTREQRHLGMRVIISTQEPTVVPPVLLDLCTVAIMHRFSSPAWWDHLARHISADVSVDAAFDTVVKLQTGEAIVLAPSGLGVFPQDEEIASPEGDTPTVLKMSQFGRRYIIMKTRARVTKDGGTSVLVVPHQEESEESEESESEEEASEDEESE</sequence>
<dbReference type="Gene3D" id="3.40.50.300">
    <property type="entry name" value="P-loop containing nucleotide triphosphate hydrolases"/>
    <property type="match status" value="1"/>
</dbReference>
<feature type="compositionally biased region" description="Acidic residues" evidence="1">
    <location>
        <begin position="632"/>
        <end position="652"/>
    </location>
</feature>
<dbReference type="AlphaFoldDB" id="A0A9P7AKT8"/>
<dbReference type="Proteomes" id="UP000719766">
    <property type="component" value="Unassembled WGS sequence"/>
</dbReference>
<feature type="region of interest" description="Disordered" evidence="1">
    <location>
        <begin position="620"/>
        <end position="652"/>
    </location>
</feature>
<evidence type="ECO:0008006" key="4">
    <source>
        <dbReference type="Google" id="ProtNLM"/>
    </source>
</evidence>
<dbReference type="InterPro" id="IPR027417">
    <property type="entry name" value="P-loop_NTPase"/>
</dbReference>
<dbReference type="InterPro" id="IPR008571">
    <property type="entry name" value="HerA-like"/>
</dbReference>
<evidence type="ECO:0000313" key="3">
    <source>
        <dbReference type="Proteomes" id="UP000719766"/>
    </source>
</evidence>
<proteinExistence type="predicted"/>
<protein>
    <recommendedName>
        <fullName evidence="4">Zona occludens toxin N-terminal domain-containing protein</fullName>
    </recommendedName>
</protein>